<proteinExistence type="predicted"/>
<dbReference type="GO" id="GO:0005634">
    <property type="term" value="C:nucleus"/>
    <property type="evidence" value="ECO:0007669"/>
    <property type="project" value="InterPro"/>
</dbReference>
<dbReference type="GO" id="GO:0036297">
    <property type="term" value="P:interstrand cross-link repair"/>
    <property type="evidence" value="ECO:0007669"/>
    <property type="project" value="InterPro"/>
</dbReference>
<name>A0A0D2MGC0_9CHLO</name>
<dbReference type="Proteomes" id="UP000054498">
    <property type="component" value="Unassembled WGS sequence"/>
</dbReference>
<keyword evidence="2" id="KW-1185">Reference proteome</keyword>
<dbReference type="EMBL" id="KK101746">
    <property type="protein sequence ID" value="KIY99776.1"/>
    <property type="molecule type" value="Genomic_DNA"/>
</dbReference>
<dbReference type="InterPro" id="IPR037381">
    <property type="entry name" value="RFWD3"/>
</dbReference>
<dbReference type="KEGG" id="mng:MNEG_8187"/>
<dbReference type="RefSeq" id="XP_013898796.1">
    <property type="nucleotide sequence ID" value="XM_014043342.1"/>
</dbReference>
<dbReference type="GeneID" id="25741063"/>
<dbReference type="AlphaFoldDB" id="A0A0D2MGC0"/>
<accession>A0A0D2MGC0</accession>
<dbReference type="InterPro" id="IPR011047">
    <property type="entry name" value="Quinoprotein_ADH-like_sf"/>
</dbReference>
<dbReference type="PANTHER" id="PTHR16047">
    <property type="entry name" value="RFWD3 PROTEIN"/>
    <property type="match status" value="1"/>
</dbReference>
<gene>
    <name evidence="1" type="ORF">MNEG_8187</name>
</gene>
<evidence type="ECO:0000313" key="2">
    <source>
        <dbReference type="Proteomes" id="UP000054498"/>
    </source>
</evidence>
<organism evidence="1 2">
    <name type="scientific">Monoraphidium neglectum</name>
    <dbReference type="NCBI Taxonomy" id="145388"/>
    <lineage>
        <taxon>Eukaryota</taxon>
        <taxon>Viridiplantae</taxon>
        <taxon>Chlorophyta</taxon>
        <taxon>core chlorophytes</taxon>
        <taxon>Chlorophyceae</taxon>
        <taxon>CS clade</taxon>
        <taxon>Sphaeropleales</taxon>
        <taxon>Selenastraceae</taxon>
        <taxon>Monoraphidium</taxon>
    </lineage>
</organism>
<evidence type="ECO:0000313" key="1">
    <source>
        <dbReference type="EMBL" id="KIY99776.1"/>
    </source>
</evidence>
<sequence length="401" mass="38466">MLLLAESTPAGGAGGGAGAPAEQRLRKVSIYMPGSASHIRLSDGAARVARVCAVAPQPLEGGGKLVAVGTQGAGLLIASTDSNCVVHRLQLPGSCVWSAAWSAACDQQVMIGLDRGRLGLVDLRMTGGAGKGLLLEAAAPGVQQPLRRLAALGAGVAGGAGAACLVAAPGGVYAWSDAGSGAGGGGGGGGGFTQLLDARSVHGGNCESVALTDAPSEVVGGGAAGPLVCVSFRAPLAAAGGPQQQEQPAAAHLLYSLERSQGADPAAGGAGAAVAAAAAGAEADGAARALRGMARLAGHTSCGVVTVGDFVRLPSAHGSSPALAFYSGDERRNTVAAWDCGSGAMLGGGGGGGAEAWDALAGPVLQVSAAPGAGGGGSPLIGALCESQLVLWRWDAAAGHM</sequence>
<dbReference type="GO" id="GO:0016567">
    <property type="term" value="P:protein ubiquitination"/>
    <property type="evidence" value="ECO:0007669"/>
    <property type="project" value="InterPro"/>
</dbReference>
<dbReference type="PANTHER" id="PTHR16047:SF7">
    <property type="entry name" value="E3 UBIQUITIN-PROTEIN LIGASE RFWD3"/>
    <property type="match status" value="1"/>
</dbReference>
<protein>
    <submittedName>
        <fullName evidence="1">Uncharacterized protein</fullName>
    </submittedName>
</protein>
<reference evidence="1 2" key="1">
    <citation type="journal article" date="2013" name="BMC Genomics">
        <title>Reconstruction of the lipid metabolism for the microalga Monoraphidium neglectum from its genome sequence reveals characteristics suitable for biofuel production.</title>
        <authorList>
            <person name="Bogen C."/>
            <person name="Al-Dilaimi A."/>
            <person name="Albersmeier A."/>
            <person name="Wichmann J."/>
            <person name="Grundmann M."/>
            <person name="Rupp O."/>
            <person name="Lauersen K.J."/>
            <person name="Blifernez-Klassen O."/>
            <person name="Kalinowski J."/>
            <person name="Goesmann A."/>
            <person name="Mussgnug J.H."/>
            <person name="Kruse O."/>
        </authorList>
    </citation>
    <scope>NUCLEOTIDE SEQUENCE [LARGE SCALE GENOMIC DNA]</scope>
    <source>
        <strain evidence="1 2">SAG 48.87</strain>
    </source>
</reference>
<dbReference type="STRING" id="145388.A0A0D2MGC0"/>
<dbReference type="SUPFAM" id="SSF50998">
    <property type="entry name" value="Quinoprotein alcohol dehydrogenase-like"/>
    <property type="match status" value="1"/>
</dbReference>
<dbReference type="GO" id="GO:0004842">
    <property type="term" value="F:ubiquitin-protein transferase activity"/>
    <property type="evidence" value="ECO:0007669"/>
    <property type="project" value="InterPro"/>
</dbReference>